<dbReference type="Proteomes" id="UP000509302">
    <property type="component" value="Chromosome"/>
</dbReference>
<dbReference type="AlphaFoldDB" id="A0A7H9AR01"/>
<keyword evidence="2" id="KW-1185">Reference proteome</keyword>
<protein>
    <recommendedName>
        <fullName evidence="3">DUF2490 domain-containing protein</fullName>
    </recommendedName>
</protein>
<dbReference type="KEGG" id="cagg:HYG79_11060"/>
<name>A0A7H9AR01_9FLAO</name>
<evidence type="ECO:0000313" key="2">
    <source>
        <dbReference type="Proteomes" id="UP000509302"/>
    </source>
</evidence>
<reference evidence="1 2" key="1">
    <citation type="journal article" date="2006" name="Int. J. Syst. Evol. Microbiol.">
        <title>Costertonia aggregata gen. nov., sp. nov., a mesophilic marine bacterium of the family Flavobacteriaceae, isolated from a mature biofilm.</title>
        <authorList>
            <person name="Kwon K.K."/>
            <person name="Lee Y.K."/>
            <person name="Lee H.K."/>
        </authorList>
    </citation>
    <scope>NUCLEOTIDE SEQUENCE [LARGE SCALE GENOMIC DNA]</scope>
    <source>
        <strain evidence="1 2">KCCM 42265</strain>
    </source>
</reference>
<evidence type="ECO:0008006" key="3">
    <source>
        <dbReference type="Google" id="ProtNLM"/>
    </source>
</evidence>
<dbReference type="EMBL" id="CP058595">
    <property type="protein sequence ID" value="QLG45864.1"/>
    <property type="molecule type" value="Genomic_DNA"/>
</dbReference>
<dbReference type="RefSeq" id="WP_179242151.1">
    <property type="nucleotide sequence ID" value="NZ_CP058595.1"/>
</dbReference>
<sequence>MKRIILISATFLIGFVCTLQAQFTQIELFSGFEKTDFTLLSSYSIKYSNTLSITTLAFFQKFREKENQIFDEVGLQPTLFWNFNETISVGPSLYYNSFGGFSERLSAKLTLKHSNALFIVIPTVAYSEKKQASQAEIFAQFQLSKPLTATISLWLNGQFLTVWDKFKSHSRSFQQLRLGLSYKGHQFGLGADFDQYGHKPIQKSSFGLYYRKTF</sequence>
<gene>
    <name evidence="1" type="ORF">HYG79_11060</name>
</gene>
<accession>A0A7H9AR01</accession>
<evidence type="ECO:0000313" key="1">
    <source>
        <dbReference type="EMBL" id="QLG45864.1"/>
    </source>
</evidence>
<proteinExistence type="predicted"/>
<organism evidence="1 2">
    <name type="scientific">Costertonia aggregata</name>
    <dbReference type="NCBI Taxonomy" id="343403"/>
    <lineage>
        <taxon>Bacteria</taxon>
        <taxon>Pseudomonadati</taxon>
        <taxon>Bacteroidota</taxon>
        <taxon>Flavobacteriia</taxon>
        <taxon>Flavobacteriales</taxon>
        <taxon>Flavobacteriaceae</taxon>
        <taxon>Costertonia</taxon>
    </lineage>
</organism>